<proteinExistence type="predicted"/>
<reference evidence="1 2" key="1">
    <citation type="submission" date="2019-03" db="EMBL/GenBank/DDBJ databases">
        <title>Single cell metagenomics reveals metabolic interactions within the superorganism composed of flagellate Streblomastix strix and complex community of Bacteroidetes bacteria on its surface.</title>
        <authorList>
            <person name="Treitli S.C."/>
            <person name="Kolisko M."/>
            <person name="Husnik F."/>
            <person name="Keeling P."/>
            <person name="Hampl V."/>
        </authorList>
    </citation>
    <scope>NUCLEOTIDE SEQUENCE [LARGE SCALE GENOMIC DNA]</scope>
    <source>
        <strain evidence="1">ST1C</strain>
    </source>
</reference>
<evidence type="ECO:0000313" key="2">
    <source>
        <dbReference type="Proteomes" id="UP000324800"/>
    </source>
</evidence>
<dbReference type="EMBL" id="SNRW01000341">
    <property type="protein sequence ID" value="KAA6401732.1"/>
    <property type="molecule type" value="Genomic_DNA"/>
</dbReference>
<comment type="caution">
    <text evidence="1">The sequence shown here is derived from an EMBL/GenBank/DDBJ whole genome shotgun (WGS) entry which is preliminary data.</text>
</comment>
<protein>
    <submittedName>
        <fullName evidence="1">Uncharacterized protein</fullName>
    </submittedName>
</protein>
<gene>
    <name evidence="1" type="ORF">EZS28_002739</name>
</gene>
<sequence length="138" mass="15444">MLDQTSRQGAIAKLAKLVIMDQAIVDQIENQNQLLVIIADEIKVHDDGEEESADILSFAILALRVIHSSLVRIMHESSSIHFEMKVLSIIRNMEELLEKAGSIEDVNAALFRDNSDEDGVVDEAIYFTGQLQGFLRFS</sequence>
<evidence type="ECO:0000313" key="1">
    <source>
        <dbReference type="EMBL" id="KAA6401732.1"/>
    </source>
</evidence>
<organism evidence="1 2">
    <name type="scientific">Streblomastix strix</name>
    <dbReference type="NCBI Taxonomy" id="222440"/>
    <lineage>
        <taxon>Eukaryota</taxon>
        <taxon>Metamonada</taxon>
        <taxon>Preaxostyla</taxon>
        <taxon>Oxymonadida</taxon>
        <taxon>Streblomastigidae</taxon>
        <taxon>Streblomastix</taxon>
    </lineage>
</organism>
<accession>A0A5J4X4M0</accession>
<dbReference type="Proteomes" id="UP000324800">
    <property type="component" value="Unassembled WGS sequence"/>
</dbReference>
<name>A0A5J4X4M0_9EUKA</name>
<dbReference type="AlphaFoldDB" id="A0A5J4X4M0"/>